<dbReference type="EMBL" id="PQFF01000301">
    <property type="protein sequence ID" value="RHZ63519.1"/>
    <property type="molecule type" value="Genomic_DNA"/>
</dbReference>
<sequence>MSFSTLISGTHKKTSQPSASSSRPSVRSSRPSVSSSRRAARNNDISESNDDNRAIILKIYEKLNKLETDFADMKKGQSGMETDIKKIKNEICLLMNDKKFMESVNLIAEGIISSNLHYGAYARNWWVQKTSKSEEKQKSQHLLVPYRLYMRVSCELNGEQFILSVVQSLLNPLQPGFVCFCKEKSTKVLTSASVAINILYQELFGRKTEYSGPIVMGLYNEQIVAKLVRDIIFYPIFIFVHSFLIVVSNIGYSENNEFYGAVNGFSSSILTRFRGKQSLISQKIKDNMCILEVYHEAEIIVQYKDKTPSGVWKKIDINRKFNGSDLFGITHQTVQDILQQPPNDFHIVQMCTPNEWNNFDILQQVFDRHIKSRKITTAVLLDWKKLFDDWLSQNSTIIQLPKILQKIYPINYQFQDKDICAWKAMFKACGCTNVTPFKKNISNIEFWSRALNPNGDKETLINLYNAGLIQLEKRKENFFEVINNSEIFWESFRMALKNNKRGIDGKIRILSIIADKFCYKDLREKLQII</sequence>
<feature type="compositionally biased region" description="Low complexity" evidence="1">
    <location>
        <begin position="17"/>
        <end position="37"/>
    </location>
</feature>
<accession>A0A397HKE2</accession>
<protein>
    <submittedName>
        <fullName evidence="2">Uncharacterized protein</fullName>
    </submittedName>
</protein>
<dbReference type="AlphaFoldDB" id="A0A397HKE2"/>
<organism evidence="2 3">
    <name type="scientific">Diversispora epigaea</name>
    <dbReference type="NCBI Taxonomy" id="1348612"/>
    <lineage>
        <taxon>Eukaryota</taxon>
        <taxon>Fungi</taxon>
        <taxon>Fungi incertae sedis</taxon>
        <taxon>Mucoromycota</taxon>
        <taxon>Glomeromycotina</taxon>
        <taxon>Glomeromycetes</taxon>
        <taxon>Diversisporales</taxon>
        <taxon>Diversisporaceae</taxon>
        <taxon>Diversispora</taxon>
    </lineage>
</organism>
<keyword evidence="3" id="KW-1185">Reference proteome</keyword>
<evidence type="ECO:0000313" key="2">
    <source>
        <dbReference type="EMBL" id="RHZ63519.1"/>
    </source>
</evidence>
<proteinExistence type="predicted"/>
<comment type="caution">
    <text evidence="2">The sequence shown here is derived from an EMBL/GenBank/DDBJ whole genome shotgun (WGS) entry which is preliminary data.</text>
</comment>
<evidence type="ECO:0000256" key="1">
    <source>
        <dbReference type="SAM" id="MobiDB-lite"/>
    </source>
</evidence>
<gene>
    <name evidence="2" type="ORF">Glove_329g90</name>
</gene>
<reference evidence="2 3" key="1">
    <citation type="submission" date="2018-08" db="EMBL/GenBank/DDBJ databases">
        <title>Genome and evolution of the arbuscular mycorrhizal fungus Diversispora epigaea (formerly Glomus versiforme) and its bacterial endosymbionts.</title>
        <authorList>
            <person name="Sun X."/>
            <person name="Fei Z."/>
            <person name="Harrison M."/>
        </authorList>
    </citation>
    <scope>NUCLEOTIDE SEQUENCE [LARGE SCALE GENOMIC DNA]</scope>
    <source>
        <strain evidence="2 3">IT104</strain>
    </source>
</reference>
<dbReference type="Proteomes" id="UP000266861">
    <property type="component" value="Unassembled WGS sequence"/>
</dbReference>
<name>A0A397HKE2_9GLOM</name>
<feature type="region of interest" description="Disordered" evidence="1">
    <location>
        <begin position="1"/>
        <end position="47"/>
    </location>
</feature>
<evidence type="ECO:0000313" key="3">
    <source>
        <dbReference type="Proteomes" id="UP000266861"/>
    </source>
</evidence>